<dbReference type="GeneID" id="110978803"/>
<keyword evidence="4" id="KW-0325">Glycoprotein</keyword>
<dbReference type="Pfam" id="PF13330">
    <property type="entry name" value="Mucin2_WxxW"/>
    <property type="match status" value="1"/>
</dbReference>
<reference evidence="7" key="1">
    <citation type="submission" date="2025-08" db="UniProtKB">
        <authorList>
            <consortium name="RefSeq"/>
        </authorList>
    </citation>
    <scope>IDENTIFICATION</scope>
</reference>
<evidence type="ECO:0000256" key="3">
    <source>
        <dbReference type="ARBA" id="ARBA00022729"/>
    </source>
</evidence>
<protein>
    <submittedName>
        <fullName evidence="7">Uncharacterized protein LOC110978803</fullName>
    </submittedName>
</protein>
<dbReference type="RefSeq" id="XP_022089778.1">
    <property type="nucleotide sequence ID" value="XM_022234086.1"/>
</dbReference>
<keyword evidence="2" id="KW-0964">Secreted</keyword>
<organism evidence="6 7">
    <name type="scientific">Acanthaster planci</name>
    <name type="common">Crown-of-thorns starfish</name>
    <dbReference type="NCBI Taxonomy" id="133434"/>
    <lineage>
        <taxon>Eukaryota</taxon>
        <taxon>Metazoa</taxon>
        <taxon>Echinodermata</taxon>
        <taxon>Eleutherozoa</taxon>
        <taxon>Asterozoa</taxon>
        <taxon>Asteroidea</taxon>
        <taxon>Valvatacea</taxon>
        <taxon>Valvatida</taxon>
        <taxon>Acanthasteridae</taxon>
        <taxon>Acanthaster</taxon>
    </lineage>
</organism>
<dbReference type="AlphaFoldDB" id="A0A8B7Y960"/>
<evidence type="ECO:0000313" key="7">
    <source>
        <dbReference type="RefSeq" id="XP_022089778.1"/>
    </source>
</evidence>
<dbReference type="PANTHER" id="PTHR15031">
    <property type="entry name" value="CARTILAGE INTERMEDIATE LAYER PROTEIN CLIP"/>
    <property type="match status" value="1"/>
</dbReference>
<feature type="domain" description="WxxW" evidence="5">
    <location>
        <begin position="29"/>
        <end position="121"/>
    </location>
</feature>
<dbReference type="GO" id="GO:0005576">
    <property type="term" value="C:extracellular region"/>
    <property type="evidence" value="ECO:0007669"/>
    <property type="project" value="UniProtKB-SubCell"/>
</dbReference>
<evidence type="ECO:0000256" key="4">
    <source>
        <dbReference type="ARBA" id="ARBA00023180"/>
    </source>
</evidence>
<proteinExistence type="predicted"/>
<dbReference type="Proteomes" id="UP000694845">
    <property type="component" value="Unplaced"/>
</dbReference>
<keyword evidence="6" id="KW-1185">Reference proteome</keyword>
<evidence type="ECO:0000313" key="6">
    <source>
        <dbReference type="Proteomes" id="UP000694845"/>
    </source>
</evidence>
<dbReference type="KEGG" id="aplc:110978803"/>
<keyword evidence="3" id="KW-0732">Signal</keyword>
<accession>A0A8B7Y960</accession>
<gene>
    <name evidence="7" type="primary">LOC110978803</name>
</gene>
<evidence type="ECO:0000256" key="1">
    <source>
        <dbReference type="ARBA" id="ARBA00004613"/>
    </source>
</evidence>
<dbReference type="InterPro" id="IPR025155">
    <property type="entry name" value="WxxW_domain"/>
</dbReference>
<evidence type="ECO:0000259" key="5">
    <source>
        <dbReference type="Pfam" id="PF13330"/>
    </source>
</evidence>
<dbReference type="InterPro" id="IPR039675">
    <property type="entry name" value="CILP1/CILP2"/>
</dbReference>
<comment type="subcellular location">
    <subcellularLocation>
        <location evidence="1">Secreted</location>
    </subcellularLocation>
</comment>
<sequence length="136" mass="15357">MRSSLRVGRSSAQLYQTRNIAEADLIYEWTPWLSSSSPRDNPVGDNETLAHLLQVYPVDGCAYPVRIECRERYTMKTPEYLRDRVGVTIAHLCDLNEGLLCLNSDNAASAPCPDFEVRFICAGKRSKIITPFLFKA</sequence>
<name>A0A8B7Y960_ACAPL</name>
<evidence type="ECO:0000256" key="2">
    <source>
        <dbReference type="ARBA" id="ARBA00022525"/>
    </source>
</evidence>